<comment type="subcellular location">
    <subcellularLocation>
        <location evidence="1">Cell membrane</location>
        <topology evidence="1">Multi-pass membrane protein</topology>
    </subcellularLocation>
    <subcellularLocation>
        <location evidence="8">Membrane</location>
        <topology evidence="8">Multi-pass membrane protein</topology>
    </subcellularLocation>
</comment>
<comment type="similarity">
    <text evidence="2 8">Belongs to the anoctamin family.</text>
</comment>
<dbReference type="InterPro" id="IPR007632">
    <property type="entry name" value="Anoctamin"/>
</dbReference>
<feature type="domain" description="Anoctamin dimerisation" evidence="10">
    <location>
        <begin position="33"/>
        <end position="127"/>
    </location>
</feature>
<feature type="transmembrane region" description="Helical" evidence="8">
    <location>
        <begin position="222"/>
        <end position="240"/>
    </location>
</feature>
<reference evidence="12" key="1">
    <citation type="submission" date="2025-08" db="UniProtKB">
        <authorList>
            <consortium name="RefSeq"/>
        </authorList>
    </citation>
    <scope>IDENTIFICATION</scope>
</reference>
<evidence type="ECO:0000256" key="4">
    <source>
        <dbReference type="ARBA" id="ARBA00022692"/>
    </source>
</evidence>
<keyword evidence="7" id="KW-0325">Glycoprotein</keyword>
<evidence type="ECO:0000256" key="7">
    <source>
        <dbReference type="ARBA" id="ARBA00023180"/>
    </source>
</evidence>
<evidence type="ECO:0000313" key="11">
    <source>
        <dbReference type="Proteomes" id="UP000515154"/>
    </source>
</evidence>
<dbReference type="PANTHER" id="PTHR12308:SF73">
    <property type="entry name" value="ANOCTAMIN"/>
    <property type="match status" value="1"/>
</dbReference>
<dbReference type="GO" id="GO:0005886">
    <property type="term" value="C:plasma membrane"/>
    <property type="evidence" value="ECO:0007669"/>
    <property type="project" value="UniProtKB-SubCell"/>
</dbReference>
<dbReference type="Pfam" id="PF16178">
    <property type="entry name" value="Anoct_dimer"/>
    <property type="match status" value="1"/>
</dbReference>
<evidence type="ECO:0000256" key="2">
    <source>
        <dbReference type="ARBA" id="ARBA00009671"/>
    </source>
</evidence>
<dbReference type="Pfam" id="PF04547">
    <property type="entry name" value="Anoctamin"/>
    <property type="match status" value="2"/>
</dbReference>
<dbReference type="InterPro" id="IPR032394">
    <property type="entry name" value="Anoct_dimer"/>
</dbReference>
<gene>
    <name evidence="12" type="primary">LOC118761253</name>
</gene>
<protein>
    <recommendedName>
        <fullName evidence="8">Anoctamin</fullName>
    </recommendedName>
</protein>
<evidence type="ECO:0000256" key="3">
    <source>
        <dbReference type="ARBA" id="ARBA00022475"/>
    </source>
</evidence>
<feature type="domain" description="Anoctamin transmembrane" evidence="9">
    <location>
        <begin position="369"/>
        <end position="443"/>
    </location>
</feature>
<evidence type="ECO:0000313" key="12">
    <source>
        <dbReference type="RefSeq" id="XP_036354912.1"/>
    </source>
</evidence>
<keyword evidence="11" id="KW-1185">Reference proteome</keyword>
<dbReference type="InterPro" id="IPR049452">
    <property type="entry name" value="Anoctamin_TM"/>
</dbReference>
<evidence type="ECO:0000256" key="1">
    <source>
        <dbReference type="ARBA" id="ARBA00004651"/>
    </source>
</evidence>
<keyword evidence="6 8" id="KW-0472">Membrane</keyword>
<dbReference type="GO" id="GO:0046983">
    <property type="term" value="F:protein dimerization activity"/>
    <property type="evidence" value="ECO:0007669"/>
    <property type="project" value="InterPro"/>
</dbReference>
<organism evidence="11 12">
    <name type="scientific">Octopus sinensis</name>
    <name type="common">East Asian common octopus</name>
    <dbReference type="NCBI Taxonomy" id="2607531"/>
    <lineage>
        <taxon>Eukaryota</taxon>
        <taxon>Metazoa</taxon>
        <taxon>Spiralia</taxon>
        <taxon>Lophotrochozoa</taxon>
        <taxon>Mollusca</taxon>
        <taxon>Cephalopoda</taxon>
        <taxon>Coleoidea</taxon>
        <taxon>Octopodiformes</taxon>
        <taxon>Octopoda</taxon>
        <taxon>Incirrata</taxon>
        <taxon>Octopodidae</taxon>
        <taxon>Octopus</taxon>
    </lineage>
</organism>
<proteinExistence type="inferred from homology"/>
<accession>A0A7E6EJ55</accession>
<evidence type="ECO:0000256" key="8">
    <source>
        <dbReference type="RuleBase" id="RU280814"/>
    </source>
</evidence>
<sequence length="444" mass="52186">MGREDKLYLIRKNFGCDETFWAELKNLEGQLCYFQDQKRIIGKFYLFKVKDFVIVYKNSDKEHTTTREFFLKELQLMGLEIESVINCKYFKENSTFERTFVKIFTPFEIMCKYAELMKFPISVEVWHCNFMFQSRTSYQGKTLIKRFRSDSAFSVKGILRKSWASFSKIYSKQPLKYIRHYFGENVAMYFSCDYCTENKIGYLFDNDGTILYSVFITISGNLLHFYVVNVLISGISVIVYRSTISAVIAKNNSNVHKWSRLIASLTGATISFIIIKLLSLVYMILAKKLTQWENFENNYAVKGFIFQFVNFCSPLIYIAFFKGRFTGYPGHYNKIFGTRLEQKSGKKIIFLPNIPDCLTNIWKWVKITFNSLVLQFGLVTMFAMALPILPLFSLINNMLEIRIDAFKFMNFYRRPIAERRKNIGIWNEILNILVRMSVLVNVVV</sequence>
<comment type="caution">
    <text evidence="8">Lacks conserved residue(s) required for the propagation of feature annotation.</text>
</comment>
<dbReference type="GO" id="GO:0005254">
    <property type="term" value="F:chloride channel activity"/>
    <property type="evidence" value="ECO:0007669"/>
    <property type="project" value="TreeGrafter"/>
</dbReference>
<keyword evidence="3" id="KW-1003">Cell membrane</keyword>
<feature type="domain" description="Anoctamin transmembrane" evidence="9">
    <location>
        <begin position="224"/>
        <end position="344"/>
    </location>
</feature>
<dbReference type="KEGG" id="osn:118761253"/>
<dbReference type="AlphaFoldDB" id="A0A7E6EJ55"/>
<feature type="transmembrane region" description="Helical" evidence="8">
    <location>
        <begin position="261"/>
        <end position="284"/>
    </location>
</feature>
<dbReference type="RefSeq" id="XP_036354912.1">
    <property type="nucleotide sequence ID" value="XM_036499019.1"/>
</dbReference>
<name>A0A7E6EJ55_9MOLL</name>
<evidence type="ECO:0000259" key="10">
    <source>
        <dbReference type="Pfam" id="PF16178"/>
    </source>
</evidence>
<feature type="transmembrane region" description="Helical" evidence="8">
    <location>
        <begin position="372"/>
        <end position="395"/>
    </location>
</feature>
<feature type="transmembrane region" description="Helical" evidence="8">
    <location>
        <begin position="304"/>
        <end position="321"/>
    </location>
</feature>
<evidence type="ECO:0000259" key="9">
    <source>
        <dbReference type="Pfam" id="PF04547"/>
    </source>
</evidence>
<keyword evidence="4 8" id="KW-0812">Transmembrane</keyword>
<dbReference type="Proteomes" id="UP000515154">
    <property type="component" value="Unplaced"/>
</dbReference>
<evidence type="ECO:0000256" key="5">
    <source>
        <dbReference type="ARBA" id="ARBA00022989"/>
    </source>
</evidence>
<keyword evidence="5 8" id="KW-1133">Transmembrane helix</keyword>
<dbReference type="PANTHER" id="PTHR12308">
    <property type="entry name" value="ANOCTAMIN"/>
    <property type="match status" value="1"/>
</dbReference>
<evidence type="ECO:0000256" key="6">
    <source>
        <dbReference type="ARBA" id="ARBA00023136"/>
    </source>
</evidence>